<dbReference type="Pfam" id="PF01536">
    <property type="entry name" value="SAM_decarbox"/>
    <property type="match status" value="1"/>
</dbReference>
<reference evidence="8" key="1">
    <citation type="submission" date="2012-12" db="EMBL/GenBank/DDBJ databases">
        <authorList>
            <person name="Hellsten U."/>
            <person name="Grimwood J."/>
            <person name="Chapman J.A."/>
            <person name="Shapiro H."/>
            <person name="Aerts A."/>
            <person name="Otillar R.P."/>
            <person name="Terry A.Y."/>
            <person name="Boore J.L."/>
            <person name="Simakov O."/>
            <person name="Marletaz F."/>
            <person name="Cho S.-J."/>
            <person name="Edsinger-Gonzales E."/>
            <person name="Havlak P."/>
            <person name="Kuo D.-H."/>
            <person name="Larsson T."/>
            <person name="Lv J."/>
            <person name="Arendt D."/>
            <person name="Savage R."/>
            <person name="Osoegawa K."/>
            <person name="de Jong P."/>
            <person name="Lindberg D.R."/>
            <person name="Seaver E.C."/>
            <person name="Weisblat D.A."/>
            <person name="Putnam N.H."/>
            <person name="Grigoriev I.V."/>
            <person name="Rokhsar D.S."/>
        </authorList>
    </citation>
    <scope>NUCLEOTIDE SEQUENCE</scope>
    <source>
        <strain evidence="8">I ESC-2004</strain>
    </source>
</reference>
<evidence type="ECO:0000313" key="7">
    <source>
        <dbReference type="EnsemblMetazoa" id="CapteP140023"/>
    </source>
</evidence>
<dbReference type="Gene3D" id="3.60.90.10">
    <property type="entry name" value="S-adenosylmethionine decarboxylase"/>
    <property type="match status" value="1"/>
</dbReference>
<comment type="catalytic activity">
    <reaction evidence="5">
        <text>S-adenosyl-L-methionine + H(+) = S-adenosyl 3-(methylsulfanyl)propylamine + CO2</text>
        <dbReference type="Rhea" id="RHEA:15981"/>
        <dbReference type="ChEBI" id="CHEBI:15378"/>
        <dbReference type="ChEBI" id="CHEBI:16526"/>
        <dbReference type="ChEBI" id="CHEBI:57443"/>
        <dbReference type="ChEBI" id="CHEBI:59789"/>
        <dbReference type="EC" id="4.1.1.50"/>
    </reaction>
</comment>
<dbReference type="GO" id="GO:0005829">
    <property type="term" value="C:cytosol"/>
    <property type="evidence" value="ECO:0007669"/>
    <property type="project" value="TreeGrafter"/>
</dbReference>
<dbReference type="GO" id="GO:0006597">
    <property type="term" value="P:spermine biosynthetic process"/>
    <property type="evidence" value="ECO:0007669"/>
    <property type="project" value="TreeGrafter"/>
</dbReference>
<dbReference type="AlphaFoldDB" id="R7VJQ8"/>
<dbReference type="InterPro" id="IPR048283">
    <property type="entry name" value="AdoMetDC-like"/>
</dbReference>
<dbReference type="EMBL" id="KB293301">
    <property type="protein sequence ID" value="ELU16130.1"/>
    <property type="molecule type" value="Genomic_DNA"/>
</dbReference>
<keyword evidence="4" id="KW-0620">Polyamine biosynthesis</keyword>
<evidence type="ECO:0000256" key="4">
    <source>
        <dbReference type="ARBA" id="ARBA00023115"/>
    </source>
</evidence>
<dbReference type="PROSITE" id="PS01336">
    <property type="entry name" value="ADOMETDC"/>
    <property type="match status" value="1"/>
</dbReference>
<protein>
    <submittedName>
        <fullName evidence="6 7">Uncharacterized protein</fullName>
    </submittedName>
</protein>
<dbReference type="Proteomes" id="UP000014760">
    <property type="component" value="Unassembled WGS sequence"/>
</dbReference>
<accession>R7VJQ8</accession>
<dbReference type="UniPathway" id="UPA00331">
    <property type="reaction ID" value="UER00451"/>
</dbReference>
<dbReference type="EMBL" id="AMQN01004346">
    <property type="status" value="NOT_ANNOTATED_CDS"/>
    <property type="molecule type" value="Genomic_DNA"/>
</dbReference>
<gene>
    <name evidence="6" type="ORF">CAPTEDRAFT_140023</name>
</gene>
<evidence type="ECO:0000256" key="3">
    <source>
        <dbReference type="ARBA" id="ARBA00023066"/>
    </source>
</evidence>
<dbReference type="OrthoDB" id="1068353at2759"/>
<dbReference type="GO" id="GO:0008295">
    <property type="term" value="P:spermidine biosynthetic process"/>
    <property type="evidence" value="ECO:0007669"/>
    <property type="project" value="UniProtKB-KW"/>
</dbReference>
<dbReference type="HOGENOM" id="CLU_1653769_0_0_1"/>
<evidence type="ECO:0000256" key="2">
    <source>
        <dbReference type="ARBA" id="ARBA00008466"/>
    </source>
</evidence>
<evidence type="ECO:0000256" key="1">
    <source>
        <dbReference type="ARBA" id="ARBA00004911"/>
    </source>
</evidence>
<reference evidence="6 8" key="2">
    <citation type="journal article" date="2013" name="Nature">
        <title>Insights into bilaterian evolution from three spiralian genomes.</title>
        <authorList>
            <person name="Simakov O."/>
            <person name="Marletaz F."/>
            <person name="Cho S.J."/>
            <person name="Edsinger-Gonzales E."/>
            <person name="Havlak P."/>
            <person name="Hellsten U."/>
            <person name="Kuo D.H."/>
            <person name="Larsson T."/>
            <person name="Lv J."/>
            <person name="Arendt D."/>
            <person name="Savage R."/>
            <person name="Osoegawa K."/>
            <person name="de Jong P."/>
            <person name="Grimwood J."/>
            <person name="Chapman J.A."/>
            <person name="Shapiro H."/>
            <person name="Aerts A."/>
            <person name="Otillar R.P."/>
            <person name="Terry A.Y."/>
            <person name="Boore J.L."/>
            <person name="Grigoriev I.V."/>
            <person name="Lindberg D.R."/>
            <person name="Seaver E.C."/>
            <person name="Weisblat D.A."/>
            <person name="Putnam N.H."/>
            <person name="Rokhsar D.S."/>
        </authorList>
    </citation>
    <scope>NUCLEOTIDE SEQUENCE</scope>
    <source>
        <strain evidence="6 8">I ESC-2004</strain>
    </source>
</reference>
<dbReference type="InterPro" id="IPR016067">
    <property type="entry name" value="S-AdoMet_deCO2ase_core"/>
</dbReference>
<dbReference type="InterPro" id="IPR018166">
    <property type="entry name" value="S-AdoMet_deCO2ase_CS"/>
</dbReference>
<dbReference type="STRING" id="283909.R7VJQ8"/>
<dbReference type="PANTHER" id="PTHR11570">
    <property type="entry name" value="S-ADENOSYLMETHIONINE DECARBOXYLASE"/>
    <property type="match status" value="1"/>
</dbReference>
<dbReference type="PANTHER" id="PTHR11570:SF0">
    <property type="entry name" value="S-ADENOSYLMETHIONINE DECARBOXYLASE PROENZYME"/>
    <property type="match status" value="1"/>
</dbReference>
<evidence type="ECO:0000256" key="5">
    <source>
        <dbReference type="ARBA" id="ARBA00048112"/>
    </source>
</evidence>
<dbReference type="EnsemblMetazoa" id="CapteT140023">
    <property type="protein sequence ID" value="CapteP140023"/>
    <property type="gene ID" value="CapteG140023"/>
</dbReference>
<comment type="similarity">
    <text evidence="2">Belongs to the eukaryotic AdoMetDC family.</text>
</comment>
<proteinExistence type="inferred from homology"/>
<keyword evidence="3" id="KW-0745">Spermidine biosynthesis</keyword>
<dbReference type="SUPFAM" id="SSF56276">
    <property type="entry name" value="S-adenosylmethionine decarboxylase"/>
    <property type="match status" value="1"/>
</dbReference>
<comment type="pathway">
    <text evidence="1">Amine and polyamine biosynthesis; S-adenosylmethioninamine biosynthesis; S-adenosylmethioninamine from S-adenosyl-L-methionine: step 1/1.</text>
</comment>
<evidence type="ECO:0000313" key="6">
    <source>
        <dbReference type="EMBL" id="ELU16130.1"/>
    </source>
</evidence>
<reference evidence="7" key="3">
    <citation type="submission" date="2015-06" db="UniProtKB">
        <authorList>
            <consortium name="EnsemblMetazoa"/>
        </authorList>
    </citation>
    <scope>IDENTIFICATION</scope>
</reference>
<name>R7VJQ8_CAPTE</name>
<keyword evidence="8" id="KW-1185">Reference proteome</keyword>
<dbReference type="OMA" id="VKNESIH"/>
<evidence type="ECO:0000313" key="8">
    <source>
        <dbReference type="Proteomes" id="UP000014760"/>
    </source>
</evidence>
<sequence length="160" mass="18250">MDQHATTGGEEIADSTDCGHFFEGTEKLLEIWFARNNGGGYPGDLRSISRCEWVTLLKLVHCEIISSKQDADMIAYLLSESSLFVSKRRIILKTCGRTTLLAALTPLLSLVKQKCGMQVMDIFYSRKNYMRPELQHELHQSFDDEVCVFICVFFFNRALV</sequence>
<organism evidence="6">
    <name type="scientific">Capitella teleta</name>
    <name type="common">Polychaete worm</name>
    <dbReference type="NCBI Taxonomy" id="283909"/>
    <lineage>
        <taxon>Eukaryota</taxon>
        <taxon>Metazoa</taxon>
        <taxon>Spiralia</taxon>
        <taxon>Lophotrochozoa</taxon>
        <taxon>Annelida</taxon>
        <taxon>Polychaeta</taxon>
        <taxon>Sedentaria</taxon>
        <taxon>Scolecida</taxon>
        <taxon>Capitellidae</taxon>
        <taxon>Capitella</taxon>
    </lineage>
</organism>
<dbReference type="GO" id="GO:0004014">
    <property type="term" value="F:adenosylmethionine decarboxylase activity"/>
    <property type="evidence" value="ECO:0007669"/>
    <property type="project" value="UniProtKB-EC"/>
</dbReference>
<dbReference type="EMBL" id="AMQN01004345">
    <property type="status" value="NOT_ANNOTATED_CDS"/>
    <property type="molecule type" value="Genomic_DNA"/>
</dbReference>